<evidence type="ECO:0000259" key="1">
    <source>
        <dbReference type="Pfam" id="PF20613"/>
    </source>
</evidence>
<evidence type="ECO:0000313" key="3">
    <source>
        <dbReference type="Proteomes" id="UP000305131"/>
    </source>
</evidence>
<feature type="domain" description="HipA-like kinase" evidence="1">
    <location>
        <begin position="61"/>
        <end position="227"/>
    </location>
</feature>
<dbReference type="Pfam" id="PF20613">
    <property type="entry name" value="HipA_2"/>
    <property type="match status" value="1"/>
</dbReference>
<reference evidence="2 3" key="1">
    <citation type="submission" date="2019-05" db="EMBL/GenBank/DDBJ databases">
        <authorList>
            <person name="Zhou X."/>
        </authorList>
    </citation>
    <scope>NUCLEOTIDE SEQUENCE [LARGE SCALE GENOMIC DNA]</scope>
    <source>
        <strain evidence="2 3">DSM 432</strain>
    </source>
</reference>
<gene>
    <name evidence="2" type="ORF">FBQ73_05645</name>
</gene>
<dbReference type="OrthoDB" id="9128719at2"/>
<dbReference type="RefSeq" id="WP_138398517.1">
    <property type="nucleotide sequence ID" value="NZ_JBAFVI010000001.1"/>
</dbReference>
<name>A0A6C1KIG8_XANAU</name>
<dbReference type="GeneID" id="95772944"/>
<dbReference type="InterPro" id="IPR046748">
    <property type="entry name" value="HipA_2"/>
</dbReference>
<dbReference type="Proteomes" id="UP000305131">
    <property type="component" value="Unassembled WGS sequence"/>
</dbReference>
<organism evidence="2 3">
    <name type="scientific">Xanthobacter autotrophicus</name>
    <dbReference type="NCBI Taxonomy" id="280"/>
    <lineage>
        <taxon>Bacteria</taxon>
        <taxon>Pseudomonadati</taxon>
        <taxon>Pseudomonadota</taxon>
        <taxon>Alphaproteobacteria</taxon>
        <taxon>Hyphomicrobiales</taxon>
        <taxon>Xanthobacteraceae</taxon>
        <taxon>Xanthobacter</taxon>
    </lineage>
</organism>
<sequence>MNDVSEATVDFNSPVGTVDFAQVMSGASSFKDAGIANITDTYQGQILTRGKELKTAILKDLAPRELANEILAASLASALGLPVPPAFIGVTEPGNPCATRAIMQDGRGLMFASVNVSSPSIASLVIRPTDEEILVLLRPIVELLTKESWLGELYGFDAWVANVDRHIGNVLFATGTGIWIIDHGRCFTGPTWTQVDLVAAGMYRHRLREWVTDLLPPAERKRLADEAANMPIQLREVDVREAGEKNSVINLIGAPDFEALISFLTQRIPHVPRAAGDALNEPVMA</sequence>
<protein>
    <recommendedName>
        <fullName evidence="1">HipA-like kinase domain-containing protein</fullName>
    </recommendedName>
</protein>
<dbReference type="AlphaFoldDB" id="A0A6C1KIG8"/>
<accession>A0A6C1KIG8</accession>
<evidence type="ECO:0000313" key="2">
    <source>
        <dbReference type="EMBL" id="TLX43601.1"/>
    </source>
</evidence>
<dbReference type="EMBL" id="VAUP01000015">
    <property type="protein sequence ID" value="TLX43601.1"/>
    <property type="molecule type" value="Genomic_DNA"/>
</dbReference>
<proteinExistence type="predicted"/>
<comment type="caution">
    <text evidence="2">The sequence shown here is derived from an EMBL/GenBank/DDBJ whole genome shotgun (WGS) entry which is preliminary data.</text>
</comment>